<dbReference type="PROSITE" id="PS50092">
    <property type="entry name" value="TSP1"/>
    <property type="match status" value="1"/>
</dbReference>
<dbReference type="GO" id="GO:0006508">
    <property type="term" value="P:proteolysis"/>
    <property type="evidence" value="ECO:0007669"/>
    <property type="project" value="TreeGrafter"/>
</dbReference>
<accession>A0A3B4GTJ2</accession>
<sequence>MSSFCAACKCILHENVSASCQCSGECGEGRMVRSVTCRSSGGLVMSDGQCDQPLRPHHILTLYKDRALFSFASVFQCNATCGRGVRQRQVVCAGLEGGVFKEFPDSSCNQTNKPQMSSSCFQRPCSKWFTTSWSQVATPVIRAGNEGSTRYKNSKRADFCQDKATANCALVLKVKLCSHWYYRKACCQSCKAPRP</sequence>
<dbReference type="AlphaFoldDB" id="A0A3B4GTJ2"/>
<dbReference type="Gene3D" id="2.20.100.10">
    <property type="entry name" value="Thrombospondin type-1 (TSP1) repeat"/>
    <property type="match status" value="1"/>
</dbReference>
<dbReference type="GeneTree" id="ENSGT00940000164640"/>
<evidence type="ECO:0000256" key="4">
    <source>
        <dbReference type="ARBA" id="ARBA00022737"/>
    </source>
</evidence>
<proteinExistence type="predicted"/>
<dbReference type="Pfam" id="PF08686">
    <property type="entry name" value="PLAC"/>
    <property type="match status" value="1"/>
</dbReference>
<evidence type="ECO:0000256" key="3">
    <source>
        <dbReference type="ARBA" id="ARBA00022729"/>
    </source>
</evidence>
<keyword evidence="3" id="KW-0732">Signal</keyword>
<dbReference type="Pfam" id="PF19030">
    <property type="entry name" value="TSP1_ADAMTS"/>
    <property type="match status" value="1"/>
</dbReference>
<dbReference type="GO" id="GO:0030198">
    <property type="term" value="P:extracellular matrix organization"/>
    <property type="evidence" value="ECO:0007669"/>
    <property type="project" value="TreeGrafter"/>
</dbReference>
<dbReference type="PROSITE" id="PS50900">
    <property type="entry name" value="PLAC"/>
    <property type="match status" value="1"/>
</dbReference>
<keyword evidence="2" id="KW-0964">Secreted</keyword>
<name>A0A3B4GTJ2_9CICH</name>
<dbReference type="InterPro" id="IPR000884">
    <property type="entry name" value="TSP1_rpt"/>
</dbReference>
<dbReference type="PANTHER" id="PTHR13723:SF159">
    <property type="entry name" value="PLAC DOMAIN-CONTAINING PROTEIN"/>
    <property type="match status" value="1"/>
</dbReference>
<dbReference type="Ensembl" id="ENSPNYT00000027189.1">
    <property type="protein sequence ID" value="ENSPNYP00000026542.1"/>
    <property type="gene ID" value="ENSPNYG00000019910.1"/>
</dbReference>
<dbReference type="GO" id="GO:0031012">
    <property type="term" value="C:extracellular matrix"/>
    <property type="evidence" value="ECO:0007669"/>
    <property type="project" value="TreeGrafter"/>
</dbReference>
<organism evidence="6">
    <name type="scientific">Pundamilia nyererei</name>
    <dbReference type="NCBI Taxonomy" id="303518"/>
    <lineage>
        <taxon>Eukaryota</taxon>
        <taxon>Metazoa</taxon>
        <taxon>Chordata</taxon>
        <taxon>Craniata</taxon>
        <taxon>Vertebrata</taxon>
        <taxon>Euteleostomi</taxon>
        <taxon>Actinopterygii</taxon>
        <taxon>Neopterygii</taxon>
        <taxon>Teleostei</taxon>
        <taxon>Neoteleostei</taxon>
        <taxon>Acanthomorphata</taxon>
        <taxon>Ovalentaria</taxon>
        <taxon>Cichlomorphae</taxon>
        <taxon>Cichliformes</taxon>
        <taxon>Cichlidae</taxon>
        <taxon>African cichlids</taxon>
        <taxon>Pseudocrenilabrinae</taxon>
        <taxon>Haplochromini</taxon>
        <taxon>Pundamilia</taxon>
    </lineage>
</organism>
<dbReference type="GO" id="GO:0004222">
    <property type="term" value="F:metalloendopeptidase activity"/>
    <property type="evidence" value="ECO:0007669"/>
    <property type="project" value="TreeGrafter"/>
</dbReference>
<dbReference type="InterPro" id="IPR010909">
    <property type="entry name" value="PLAC"/>
</dbReference>
<evidence type="ECO:0000259" key="5">
    <source>
        <dbReference type="PROSITE" id="PS50900"/>
    </source>
</evidence>
<evidence type="ECO:0000256" key="1">
    <source>
        <dbReference type="ARBA" id="ARBA00004613"/>
    </source>
</evidence>
<dbReference type="InterPro" id="IPR050439">
    <property type="entry name" value="ADAMTS_ADAMTS-like"/>
</dbReference>
<evidence type="ECO:0000313" key="6">
    <source>
        <dbReference type="Ensembl" id="ENSPNYP00000026542.1"/>
    </source>
</evidence>
<feature type="domain" description="PLAC" evidence="5">
    <location>
        <begin position="156"/>
        <end position="194"/>
    </location>
</feature>
<dbReference type="SUPFAM" id="SSF82895">
    <property type="entry name" value="TSP-1 type 1 repeat"/>
    <property type="match status" value="1"/>
</dbReference>
<keyword evidence="4" id="KW-0677">Repeat</keyword>
<comment type="subcellular location">
    <subcellularLocation>
        <location evidence="1">Secreted</location>
    </subcellularLocation>
</comment>
<dbReference type="InterPro" id="IPR036383">
    <property type="entry name" value="TSP1_rpt_sf"/>
</dbReference>
<evidence type="ECO:0000256" key="2">
    <source>
        <dbReference type="ARBA" id="ARBA00022525"/>
    </source>
</evidence>
<dbReference type="GO" id="GO:0005576">
    <property type="term" value="C:extracellular region"/>
    <property type="evidence" value="ECO:0007669"/>
    <property type="project" value="UniProtKB-SubCell"/>
</dbReference>
<protein>
    <submittedName>
        <fullName evidence="6">ADAMTS-like protein 2</fullName>
    </submittedName>
</protein>
<dbReference type="PANTHER" id="PTHR13723">
    <property type="entry name" value="ADAMTS A DISINTEGRIN AND METALLOPROTEASE WITH THROMBOSPONDIN MOTIFS PROTEASE"/>
    <property type="match status" value="1"/>
</dbReference>
<reference evidence="6" key="1">
    <citation type="submission" date="2023-09" db="UniProtKB">
        <authorList>
            <consortium name="Ensembl"/>
        </authorList>
    </citation>
    <scope>IDENTIFICATION</scope>
</reference>